<name>A0AAD7YQT3_MYTSE</name>
<comment type="caution">
    <text evidence="2">The sequence shown here is derived from an EMBL/GenBank/DDBJ whole genome shotgun (WGS) entry which is preliminary data.</text>
</comment>
<dbReference type="Proteomes" id="UP001231518">
    <property type="component" value="Chromosome 15"/>
</dbReference>
<feature type="compositionally biased region" description="Basic and acidic residues" evidence="1">
    <location>
        <begin position="19"/>
        <end position="29"/>
    </location>
</feature>
<evidence type="ECO:0000313" key="2">
    <source>
        <dbReference type="EMBL" id="KAJ8722890.1"/>
    </source>
</evidence>
<keyword evidence="3" id="KW-1185">Reference proteome</keyword>
<dbReference type="EMBL" id="JARGEI010000012">
    <property type="protein sequence ID" value="KAJ8722890.1"/>
    <property type="molecule type" value="Genomic_DNA"/>
</dbReference>
<feature type="region of interest" description="Disordered" evidence="1">
    <location>
        <begin position="1"/>
        <end position="68"/>
    </location>
</feature>
<protein>
    <submittedName>
        <fullName evidence="2">Uncharacterized protein</fullName>
    </submittedName>
</protein>
<reference evidence="2" key="1">
    <citation type="submission" date="2023-03" db="EMBL/GenBank/DDBJ databases">
        <title>Chromosome-level genomes of two armyworms, Mythimna separata and Mythimna loreyi, provide insights into the biosynthesis and reception of sex pheromones.</title>
        <authorList>
            <person name="Zhao H."/>
        </authorList>
    </citation>
    <scope>NUCLEOTIDE SEQUENCE</scope>
    <source>
        <strain evidence="2">BeijingLab</strain>
        <tissue evidence="2">Pupa</tissue>
    </source>
</reference>
<organism evidence="2 3">
    <name type="scientific">Mythimna separata</name>
    <name type="common">Oriental armyworm</name>
    <name type="synonym">Pseudaletia separata</name>
    <dbReference type="NCBI Taxonomy" id="271217"/>
    <lineage>
        <taxon>Eukaryota</taxon>
        <taxon>Metazoa</taxon>
        <taxon>Ecdysozoa</taxon>
        <taxon>Arthropoda</taxon>
        <taxon>Hexapoda</taxon>
        <taxon>Insecta</taxon>
        <taxon>Pterygota</taxon>
        <taxon>Neoptera</taxon>
        <taxon>Endopterygota</taxon>
        <taxon>Lepidoptera</taxon>
        <taxon>Glossata</taxon>
        <taxon>Ditrysia</taxon>
        <taxon>Noctuoidea</taxon>
        <taxon>Noctuidae</taxon>
        <taxon>Noctuinae</taxon>
        <taxon>Hadenini</taxon>
        <taxon>Mythimna</taxon>
    </lineage>
</organism>
<sequence length="113" mass="12510">MFEQLGKYTKNNLSHNSKIAKEKENKVDANHVGSGGGGGGNQQPSPSHKHGQPPPPLKKPCKLRNVSSKAESYDTLYMNGMESREDQKMASYPAEKAVKPAVDWKAVWPLTYR</sequence>
<accession>A0AAD7YQT3</accession>
<proteinExistence type="predicted"/>
<evidence type="ECO:0000313" key="3">
    <source>
        <dbReference type="Proteomes" id="UP001231518"/>
    </source>
</evidence>
<gene>
    <name evidence="2" type="ORF">PYW07_004070</name>
</gene>
<evidence type="ECO:0000256" key="1">
    <source>
        <dbReference type="SAM" id="MobiDB-lite"/>
    </source>
</evidence>
<dbReference type="AlphaFoldDB" id="A0AAD7YQT3"/>